<reference evidence="3 4" key="1">
    <citation type="submission" date="2017-08" db="EMBL/GenBank/DDBJ databases">
        <title>Virgibacillus indicus sp. nov. and Virgibacillus profoundi sp. nov, two moderately halophilic bacteria isolated from marine sediment by using the Microfluidic Streak Plate.</title>
        <authorList>
            <person name="Xu B."/>
            <person name="Hu B."/>
            <person name="Wang J."/>
            <person name="Zhu Y."/>
            <person name="Huang L."/>
            <person name="Du W."/>
            <person name="Huang Y."/>
        </authorList>
    </citation>
    <scope>NUCLEOTIDE SEQUENCE [LARGE SCALE GENOMIC DNA]</scope>
    <source>
        <strain evidence="3 4">IO3-P3-H5</strain>
    </source>
</reference>
<dbReference type="AlphaFoldDB" id="A0A2A2IFQ6"/>
<proteinExistence type="predicted"/>
<dbReference type="Pfam" id="PF05193">
    <property type="entry name" value="Peptidase_M16_C"/>
    <property type="match status" value="1"/>
</dbReference>
<feature type="domain" description="Peptidase M16 N-terminal" evidence="1">
    <location>
        <begin position="63"/>
        <end position="175"/>
    </location>
</feature>
<dbReference type="InterPro" id="IPR050361">
    <property type="entry name" value="MPP/UQCRC_Complex"/>
</dbReference>
<dbReference type="OrthoDB" id="9811314at2"/>
<gene>
    <name evidence="3" type="ORF">CIL05_09305</name>
</gene>
<name>A0A2A2IFQ6_9BACI</name>
<dbReference type="EMBL" id="NPOA01000005">
    <property type="protein sequence ID" value="PAV30064.1"/>
    <property type="molecule type" value="Genomic_DNA"/>
</dbReference>
<protein>
    <submittedName>
        <fullName evidence="3">Peptidase M16</fullName>
    </submittedName>
</protein>
<dbReference type="InterPro" id="IPR011249">
    <property type="entry name" value="Metalloenz_LuxS/M16"/>
</dbReference>
<evidence type="ECO:0000313" key="3">
    <source>
        <dbReference type="EMBL" id="PAV30064.1"/>
    </source>
</evidence>
<dbReference type="Pfam" id="PF00675">
    <property type="entry name" value="Peptidase_M16"/>
    <property type="match status" value="1"/>
</dbReference>
<dbReference type="PANTHER" id="PTHR11851:SF134">
    <property type="entry name" value="ZINC-DEPENDENT PROTEASE"/>
    <property type="match status" value="1"/>
</dbReference>
<comment type="caution">
    <text evidence="3">The sequence shown here is derived from an EMBL/GenBank/DDBJ whole genome shotgun (WGS) entry which is preliminary data.</text>
</comment>
<accession>A0A2A2IFQ6</accession>
<dbReference type="GO" id="GO:0046872">
    <property type="term" value="F:metal ion binding"/>
    <property type="evidence" value="ECO:0007669"/>
    <property type="project" value="InterPro"/>
</dbReference>
<dbReference type="Proteomes" id="UP000218887">
    <property type="component" value="Unassembled WGS sequence"/>
</dbReference>
<dbReference type="NCBIfam" id="NF047421">
    <property type="entry name" value="YfmH_fam"/>
    <property type="match status" value="1"/>
</dbReference>
<dbReference type="Gene3D" id="3.30.830.10">
    <property type="entry name" value="Metalloenzyme, LuxS/M16 peptidase-like"/>
    <property type="match status" value="2"/>
</dbReference>
<dbReference type="InterPro" id="IPR007863">
    <property type="entry name" value="Peptidase_M16_C"/>
</dbReference>
<evidence type="ECO:0000259" key="1">
    <source>
        <dbReference type="Pfam" id="PF00675"/>
    </source>
</evidence>
<dbReference type="PANTHER" id="PTHR11851">
    <property type="entry name" value="METALLOPROTEASE"/>
    <property type="match status" value="1"/>
</dbReference>
<feature type="domain" description="Peptidase M16 C-terminal" evidence="2">
    <location>
        <begin position="181"/>
        <end position="362"/>
    </location>
</feature>
<evidence type="ECO:0000313" key="4">
    <source>
        <dbReference type="Proteomes" id="UP000218887"/>
    </source>
</evidence>
<organism evidence="3 4">
    <name type="scientific">Virgibacillus profundi</name>
    <dbReference type="NCBI Taxonomy" id="2024555"/>
    <lineage>
        <taxon>Bacteria</taxon>
        <taxon>Bacillati</taxon>
        <taxon>Bacillota</taxon>
        <taxon>Bacilli</taxon>
        <taxon>Bacillales</taxon>
        <taxon>Bacillaceae</taxon>
        <taxon>Virgibacillus</taxon>
    </lineage>
</organism>
<dbReference type="SUPFAM" id="SSF63411">
    <property type="entry name" value="LuxS/MPP-like metallohydrolase"/>
    <property type="match status" value="2"/>
</dbReference>
<dbReference type="InterPro" id="IPR011765">
    <property type="entry name" value="Pept_M16_N"/>
</dbReference>
<dbReference type="RefSeq" id="WP_095655260.1">
    <property type="nucleotide sequence ID" value="NZ_NPOA01000005.1"/>
</dbReference>
<keyword evidence="4" id="KW-1185">Reference proteome</keyword>
<sequence length="427" mass="49168">MNEQTYEAIAETIYSEKLDNGLNVFLLPKREMAKTYGLFSTNYGSIDQTFVPIGKEDKVNVPEGVAHFLEHKLFEKEDRDVFADFGRQGASPNAYTSFTKTAYLFSATNHIEKNVETLIDFVQDPYFSEQSVEKEKGIIAQEIKMYDDQPDWQSFMGTIKAIFKNHPVNIDIAGTVDSINSITKDDLYTCYNTFYHPENMTLFIAGNFDAESMMDLIRNNQQSKDFEKMDTIEREFPEEPTKVATKENKIIMPVSIPKCTIGIKDSASELTKEEFLKKDLLQGMVLDFYFSKGGEFYQELYNGEFIDASFHFETNLERNFGYTLIGSNTEQPDQFADKVKELLLKTNTASLSDEDFERMKKKKIGQLLRAMNSLEFIANKYIHYNTMEIDLFDVIPSIQKLTLQEANEFVQNWIKEDQLTVCTIAAE</sequence>
<evidence type="ECO:0000259" key="2">
    <source>
        <dbReference type="Pfam" id="PF05193"/>
    </source>
</evidence>